<name>A0A139AWE7_GONPJ</name>
<evidence type="ECO:0000313" key="3">
    <source>
        <dbReference type="Proteomes" id="UP000070544"/>
    </source>
</evidence>
<feature type="compositionally biased region" description="Basic and acidic residues" evidence="1">
    <location>
        <begin position="52"/>
        <end position="63"/>
    </location>
</feature>
<dbReference type="EMBL" id="KQ965733">
    <property type="protein sequence ID" value="KXS21066.1"/>
    <property type="molecule type" value="Genomic_DNA"/>
</dbReference>
<feature type="non-terminal residue" evidence="2">
    <location>
        <position position="450"/>
    </location>
</feature>
<evidence type="ECO:0000256" key="1">
    <source>
        <dbReference type="SAM" id="MobiDB-lite"/>
    </source>
</evidence>
<keyword evidence="3" id="KW-1185">Reference proteome</keyword>
<sequence length="450" mass="49325">MYRTLMEDGFVATEQEIKGLTSLLGRPAYVGELIPLFQRIMMKMMGDRIGERATNDAEEEKSLRKGLTMGTEPIVGAGSGRKRYRADESVRVSSADPNPTKRQRTAVNIETHADEMIIDVDAMEGDAAEPADIRDVHVPLSSQRWDSELWLSSGNLLSHVAAMTSALVLGGVDDVSPGEYFCPAFSAISVFLSLAIHHGNSAMIKEANDRVSDVCNRLVTFVFSSKGDGEDGIVCIGQAVISFVTAIDTSAGKSSEQTHASILQHNIRGSESASGPFQSEDVEELVLVLLFLPLYCELLDNAPSHYLDADDSIPKYCLDIIRRRGLVKCSTPLGVHETLSVVSRRTRECSQECYEALIKWHPKFLADWRLVLLRDGLKGLFGDDIKVVAWKHLSKAPSMVELVNQDTLRQLDDVLKSAISIADINVHPVFAKSVGPFVCGIATSLFLQSD</sequence>
<dbReference type="Proteomes" id="UP000070544">
    <property type="component" value="Unassembled WGS sequence"/>
</dbReference>
<protein>
    <submittedName>
        <fullName evidence="2">Uncharacterized protein</fullName>
    </submittedName>
</protein>
<proteinExistence type="predicted"/>
<reference evidence="2 3" key="1">
    <citation type="journal article" date="2015" name="Genome Biol. Evol.">
        <title>Phylogenomic analyses indicate that early fungi evolved digesting cell walls of algal ancestors of land plants.</title>
        <authorList>
            <person name="Chang Y."/>
            <person name="Wang S."/>
            <person name="Sekimoto S."/>
            <person name="Aerts A.L."/>
            <person name="Choi C."/>
            <person name="Clum A."/>
            <person name="LaButti K.M."/>
            <person name="Lindquist E.A."/>
            <person name="Yee Ngan C."/>
            <person name="Ohm R.A."/>
            <person name="Salamov A.A."/>
            <person name="Grigoriev I.V."/>
            <person name="Spatafora J.W."/>
            <person name="Berbee M.L."/>
        </authorList>
    </citation>
    <scope>NUCLEOTIDE SEQUENCE [LARGE SCALE GENOMIC DNA]</scope>
    <source>
        <strain evidence="2 3">JEL478</strain>
    </source>
</reference>
<evidence type="ECO:0000313" key="2">
    <source>
        <dbReference type="EMBL" id="KXS21066.1"/>
    </source>
</evidence>
<dbReference type="AlphaFoldDB" id="A0A139AWE7"/>
<gene>
    <name evidence="2" type="ORF">M427DRAFT_65876</name>
</gene>
<feature type="region of interest" description="Disordered" evidence="1">
    <location>
        <begin position="52"/>
        <end position="103"/>
    </location>
</feature>
<accession>A0A139AWE7</accession>
<organism evidence="2 3">
    <name type="scientific">Gonapodya prolifera (strain JEL478)</name>
    <name type="common">Monoblepharis prolifera</name>
    <dbReference type="NCBI Taxonomy" id="1344416"/>
    <lineage>
        <taxon>Eukaryota</taxon>
        <taxon>Fungi</taxon>
        <taxon>Fungi incertae sedis</taxon>
        <taxon>Chytridiomycota</taxon>
        <taxon>Chytridiomycota incertae sedis</taxon>
        <taxon>Monoblepharidomycetes</taxon>
        <taxon>Monoblepharidales</taxon>
        <taxon>Gonapodyaceae</taxon>
        <taxon>Gonapodya</taxon>
    </lineage>
</organism>